<evidence type="ECO:0000313" key="9">
    <source>
        <dbReference type="Proteomes" id="UP000245202"/>
    </source>
</evidence>
<dbReference type="Gene3D" id="1.10.3720.10">
    <property type="entry name" value="MetI-like"/>
    <property type="match status" value="1"/>
</dbReference>
<keyword evidence="3 6" id="KW-0812">Transmembrane</keyword>
<feature type="transmembrane region" description="Helical" evidence="6">
    <location>
        <begin position="179"/>
        <end position="200"/>
    </location>
</feature>
<comment type="similarity">
    <text evidence="6">Belongs to the binding-protein-dependent transport system permease family.</text>
</comment>
<keyword evidence="9" id="KW-1185">Reference proteome</keyword>
<dbReference type="GO" id="GO:0005886">
    <property type="term" value="C:plasma membrane"/>
    <property type="evidence" value="ECO:0007669"/>
    <property type="project" value="UniProtKB-SubCell"/>
</dbReference>
<keyword evidence="4 6" id="KW-1133">Transmembrane helix</keyword>
<name>A0A2R5EH23_9BACL</name>
<dbReference type="InterPro" id="IPR000515">
    <property type="entry name" value="MetI-like"/>
</dbReference>
<dbReference type="Proteomes" id="UP000245202">
    <property type="component" value="Unassembled WGS sequence"/>
</dbReference>
<feature type="domain" description="ABC transmembrane type-1" evidence="7">
    <location>
        <begin position="78"/>
        <end position="293"/>
    </location>
</feature>
<dbReference type="GO" id="GO:0055085">
    <property type="term" value="P:transmembrane transport"/>
    <property type="evidence" value="ECO:0007669"/>
    <property type="project" value="InterPro"/>
</dbReference>
<dbReference type="AlphaFoldDB" id="A0A2R5EH23"/>
<comment type="subcellular location">
    <subcellularLocation>
        <location evidence="6">Cell membrane</location>
        <topology evidence="6">Multi-pass membrane protein</topology>
    </subcellularLocation>
    <subcellularLocation>
        <location evidence="1">Membrane</location>
        <topology evidence="1">Multi-pass membrane protein</topology>
    </subcellularLocation>
</comment>
<feature type="transmembrane region" description="Helical" evidence="6">
    <location>
        <begin position="118"/>
        <end position="138"/>
    </location>
</feature>
<dbReference type="InterPro" id="IPR035906">
    <property type="entry name" value="MetI-like_sf"/>
</dbReference>
<reference evidence="8 9" key="1">
    <citation type="submission" date="2017-08" db="EMBL/GenBank/DDBJ databases">
        <title>Substantial Increase in Enzyme Production by Combined Drug-Resistance Mutations in Paenibacillus agaridevorans.</title>
        <authorList>
            <person name="Tanaka Y."/>
            <person name="Funane K."/>
            <person name="Hosaka T."/>
            <person name="Shiwa Y."/>
            <person name="Fujita N."/>
            <person name="Miyazaki T."/>
            <person name="Yoshikawa H."/>
            <person name="Murakami K."/>
            <person name="Kasahara K."/>
            <person name="Inaoka T."/>
            <person name="Hiraga Y."/>
            <person name="Ochi K."/>
        </authorList>
    </citation>
    <scope>NUCLEOTIDE SEQUENCE [LARGE SCALE GENOMIC DNA]</scope>
    <source>
        <strain evidence="8 9">T-3040</strain>
    </source>
</reference>
<dbReference type="Pfam" id="PF00528">
    <property type="entry name" value="BPD_transp_1"/>
    <property type="match status" value="1"/>
</dbReference>
<dbReference type="PROSITE" id="PS50928">
    <property type="entry name" value="ABC_TM1"/>
    <property type="match status" value="1"/>
</dbReference>
<evidence type="ECO:0000256" key="2">
    <source>
        <dbReference type="ARBA" id="ARBA00022448"/>
    </source>
</evidence>
<feature type="transmembrane region" description="Helical" evidence="6">
    <location>
        <begin position="20"/>
        <end position="45"/>
    </location>
</feature>
<comment type="caution">
    <text evidence="8">The sequence shown here is derived from an EMBL/GenBank/DDBJ whole genome shotgun (WGS) entry which is preliminary data.</text>
</comment>
<evidence type="ECO:0000256" key="3">
    <source>
        <dbReference type="ARBA" id="ARBA00022692"/>
    </source>
</evidence>
<evidence type="ECO:0000256" key="4">
    <source>
        <dbReference type="ARBA" id="ARBA00022989"/>
    </source>
</evidence>
<proteinExistence type="inferred from homology"/>
<keyword evidence="2 6" id="KW-0813">Transport</keyword>
<evidence type="ECO:0000313" key="8">
    <source>
        <dbReference type="EMBL" id="GBG05866.1"/>
    </source>
</evidence>
<accession>A0A2R5EH23</accession>
<dbReference type="CDD" id="cd06261">
    <property type="entry name" value="TM_PBP2"/>
    <property type="match status" value="1"/>
</dbReference>
<evidence type="ECO:0000256" key="5">
    <source>
        <dbReference type="ARBA" id="ARBA00023136"/>
    </source>
</evidence>
<evidence type="ECO:0000259" key="7">
    <source>
        <dbReference type="PROSITE" id="PS50928"/>
    </source>
</evidence>
<dbReference type="EMBL" id="BDQX01000028">
    <property type="protein sequence ID" value="GBG05866.1"/>
    <property type="molecule type" value="Genomic_DNA"/>
</dbReference>
<evidence type="ECO:0000256" key="6">
    <source>
        <dbReference type="RuleBase" id="RU363032"/>
    </source>
</evidence>
<sequence>MNNGKASSVWLYMRKNKWLYLLLIPGFLYLFIFKYVPMFGIIIAFQDFNLIKGITGSDWIGFENFRYLFQSDDFFMILRNSLVISFYQVLFGFPAPILLAILLNEIRSLLFKKFAQTVLYLPHFISWVVIAGIVINMLSPSSGWVNRLIVDFGGEPIHFLLKPEYFRTILISAEIWKELGWGTIIYLAALTTIDPSFYEAATIDGANRLQKIWYISLPSIASTIIIILILRVGSILDIGFEQIFLLYNPATYKVADVFETYTYRVGLLEGRLAFTAAVGLFKSVVGLIMIVLANRIARLFGKSLW</sequence>
<keyword evidence="5 6" id="KW-0472">Membrane</keyword>
<feature type="transmembrane region" description="Helical" evidence="6">
    <location>
        <begin position="212"/>
        <end position="236"/>
    </location>
</feature>
<dbReference type="SUPFAM" id="SSF161098">
    <property type="entry name" value="MetI-like"/>
    <property type="match status" value="1"/>
</dbReference>
<feature type="transmembrane region" description="Helical" evidence="6">
    <location>
        <begin position="84"/>
        <end position="106"/>
    </location>
</feature>
<protein>
    <submittedName>
        <fullName evidence="8">Protein lplB</fullName>
    </submittedName>
</protein>
<gene>
    <name evidence="8" type="ORF">PAT3040_00351</name>
</gene>
<feature type="transmembrane region" description="Helical" evidence="6">
    <location>
        <begin position="272"/>
        <end position="293"/>
    </location>
</feature>
<dbReference type="RefSeq" id="WP_256975905.1">
    <property type="nucleotide sequence ID" value="NZ_BDQX01000028.1"/>
</dbReference>
<organism evidence="8 9">
    <name type="scientific">Paenibacillus agaridevorans</name>
    <dbReference type="NCBI Taxonomy" id="171404"/>
    <lineage>
        <taxon>Bacteria</taxon>
        <taxon>Bacillati</taxon>
        <taxon>Bacillota</taxon>
        <taxon>Bacilli</taxon>
        <taxon>Bacillales</taxon>
        <taxon>Paenibacillaceae</taxon>
        <taxon>Paenibacillus</taxon>
    </lineage>
</organism>
<dbReference type="PANTHER" id="PTHR43496:SF1">
    <property type="entry name" value="POLYGALACTURONAN_RHAMNOGALACTURONAN TRANSPORT SYSTEM PERMEASE PROTEIN YTEP"/>
    <property type="match status" value="1"/>
</dbReference>
<dbReference type="PANTHER" id="PTHR43496">
    <property type="entry name" value="PROTEIN LPLB"/>
    <property type="match status" value="1"/>
</dbReference>
<evidence type="ECO:0000256" key="1">
    <source>
        <dbReference type="ARBA" id="ARBA00004141"/>
    </source>
</evidence>